<dbReference type="AlphaFoldDB" id="A0A1T4W728"/>
<evidence type="ECO:0000313" key="2">
    <source>
        <dbReference type="EMBL" id="SKA72838.1"/>
    </source>
</evidence>
<feature type="compositionally biased region" description="Low complexity" evidence="1">
    <location>
        <begin position="273"/>
        <end position="282"/>
    </location>
</feature>
<feature type="compositionally biased region" description="Basic residues" evidence="1">
    <location>
        <begin position="134"/>
        <end position="143"/>
    </location>
</feature>
<evidence type="ECO:0000313" key="3">
    <source>
        <dbReference type="Proteomes" id="UP000190286"/>
    </source>
</evidence>
<feature type="compositionally biased region" description="Basic and acidic residues" evidence="1">
    <location>
        <begin position="168"/>
        <end position="183"/>
    </location>
</feature>
<gene>
    <name evidence="2" type="ORF">SAMN02745178_00013</name>
</gene>
<proteinExistence type="predicted"/>
<evidence type="ECO:0000256" key="1">
    <source>
        <dbReference type="SAM" id="MobiDB-lite"/>
    </source>
</evidence>
<dbReference type="Proteomes" id="UP000190286">
    <property type="component" value="Unassembled WGS sequence"/>
</dbReference>
<feature type="compositionally biased region" description="Basic and acidic residues" evidence="1">
    <location>
        <begin position="10"/>
        <end position="33"/>
    </location>
</feature>
<accession>A0A1T4W728</accession>
<feature type="compositionally biased region" description="Basic and acidic residues" evidence="1">
    <location>
        <begin position="301"/>
        <end position="313"/>
    </location>
</feature>
<keyword evidence="3" id="KW-1185">Reference proteome</keyword>
<feature type="compositionally biased region" description="Basic and acidic residues" evidence="1">
    <location>
        <begin position="231"/>
        <end position="241"/>
    </location>
</feature>
<feature type="compositionally biased region" description="Basic residues" evidence="1">
    <location>
        <begin position="221"/>
        <end position="230"/>
    </location>
</feature>
<sequence>MADTPNSAKDPAHKDAPHNPAQHKIDTTDRGQTTEDSAPHAGQLNKTNHGTKDKNPNAGQSHGETLDTRPSPTTLDTNQPSSAQATGPADPAMTAASGTSQRATSGNHSTEPATKIHATMHADLDPKPPAIQRQQHRRKHTPATRRPSGQETTQADRETSGLQPPGKDVPKTDESGKHAEPPNRKNLGSETARKTEQKPAPTAAPVAGTLKNTTHTAHLALAHRPHHHPDRHTQHNDDLRHSRNTRRPDGHHHIHGRKGHLKHHMTHTEHAPQQHPPHTAHAQRPRPGEPRRKQAPRRRSRPPENRRTEPDPR</sequence>
<dbReference type="EMBL" id="FUYF01000001">
    <property type="protein sequence ID" value="SKA72838.1"/>
    <property type="molecule type" value="Genomic_DNA"/>
</dbReference>
<feature type="region of interest" description="Disordered" evidence="1">
    <location>
        <begin position="1"/>
        <end position="313"/>
    </location>
</feature>
<organism evidence="2 3">
    <name type="scientific">Gemmiger formicilis</name>
    <dbReference type="NCBI Taxonomy" id="745368"/>
    <lineage>
        <taxon>Bacteria</taxon>
        <taxon>Bacillati</taxon>
        <taxon>Bacillota</taxon>
        <taxon>Clostridia</taxon>
        <taxon>Eubacteriales</taxon>
        <taxon>Gemmiger</taxon>
    </lineage>
</organism>
<protein>
    <submittedName>
        <fullName evidence="2">Uncharacterized protein</fullName>
    </submittedName>
</protein>
<feature type="compositionally biased region" description="Basic residues" evidence="1">
    <location>
        <begin position="242"/>
        <end position="265"/>
    </location>
</feature>
<dbReference type="STRING" id="745368.SAMN02745178_00013"/>
<feature type="compositionally biased region" description="Polar residues" evidence="1">
    <location>
        <begin position="96"/>
        <end position="112"/>
    </location>
</feature>
<feature type="compositionally biased region" description="Polar residues" evidence="1">
    <location>
        <begin position="57"/>
        <end position="85"/>
    </location>
</feature>
<reference evidence="2 3" key="1">
    <citation type="submission" date="2017-02" db="EMBL/GenBank/DDBJ databases">
        <authorList>
            <person name="Peterson S.W."/>
        </authorList>
    </citation>
    <scope>NUCLEOTIDE SEQUENCE [LARGE SCALE GENOMIC DNA]</scope>
    <source>
        <strain evidence="2 3">ATCC 27749</strain>
    </source>
</reference>
<name>A0A1T4W728_9FIRM</name>